<keyword evidence="3" id="KW-1185">Reference proteome</keyword>
<comment type="caution">
    <text evidence="2">The sequence shown here is derived from an EMBL/GenBank/DDBJ whole genome shotgun (WGS) entry which is preliminary data.</text>
</comment>
<evidence type="ECO:0008006" key="4">
    <source>
        <dbReference type="Google" id="ProtNLM"/>
    </source>
</evidence>
<dbReference type="InterPro" id="IPR012036">
    <property type="entry name" value="Phage_Mu_Gp28"/>
</dbReference>
<dbReference type="Gene3D" id="3.40.50.300">
    <property type="entry name" value="P-loop containing nucleotide triphosphate hydrolases"/>
    <property type="match status" value="1"/>
</dbReference>
<evidence type="ECO:0000256" key="1">
    <source>
        <dbReference type="SAM" id="MobiDB-lite"/>
    </source>
</evidence>
<dbReference type="Proteomes" id="UP000434582">
    <property type="component" value="Unassembled WGS sequence"/>
</dbReference>
<dbReference type="AlphaFoldDB" id="A0A7X1ZF23"/>
<dbReference type="RefSeq" id="WP_153343694.1">
    <property type="nucleotide sequence ID" value="NZ_WIVE01000027.1"/>
</dbReference>
<accession>A0A7X1ZF23</accession>
<dbReference type="EMBL" id="WIVE01000027">
    <property type="protein sequence ID" value="MQX36829.1"/>
    <property type="molecule type" value="Genomic_DNA"/>
</dbReference>
<dbReference type="InterPro" id="IPR027417">
    <property type="entry name" value="P-loop_NTPase"/>
</dbReference>
<reference evidence="2 3" key="1">
    <citation type="submission" date="2019-10" db="EMBL/GenBank/DDBJ databases">
        <title>Draft whole-genome sequence of the purple nonsulfur photosynthetic bacterium Roseospira navarrensis DSM 15114.</title>
        <authorList>
            <person name="Kyndt J.A."/>
            <person name="Meyer T.E."/>
        </authorList>
    </citation>
    <scope>NUCLEOTIDE SEQUENCE [LARGE SCALE GENOMIC DNA]</scope>
    <source>
        <strain evidence="2 3">DSM 15114</strain>
    </source>
</reference>
<organism evidence="2 3">
    <name type="scientific">Roseospira navarrensis</name>
    <dbReference type="NCBI Taxonomy" id="140058"/>
    <lineage>
        <taxon>Bacteria</taxon>
        <taxon>Pseudomonadati</taxon>
        <taxon>Pseudomonadota</taxon>
        <taxon>Alphaproteobacteria</taxon>
        <taxon>Rhodospirillales</taxon>
        <taxon>Rhodospirillaceae</taxon>
        <taxon>Roseospira</taxon>
    </lineage>
</organism>
<dbReference type="OrthoDB" id="9801658at2"/>
<evidence type="ECO:0000313" key="2">
    <source>
        <dbReference type="EMBL" id="MQX36829.1"/>
    </source>
</evidence>
<evidence type="ECO:0000313" key="3">
    <source>
        <dbReference type="Proteomes" id="UP000434582"/>
    </source>
</evidence>
<dbReference type="Gene3D" id="3.30.420.240">
    <property type="match status" value="1"/>
</dbReference>
<dbReference type="PIRSF" id="PIRSF007056">
    <property type="entry name" value="UCP007056"/>
    <property type="match status" value="1"/>
</dbReference>
<gene>
    <name evidence="2" type="ORF">GHC57_09910</name>
</gene>
<sequence length="547" mass="60324">MEWDSPRSAVDDGDVPGANGRDPLADGILMAHQRAWIADQADLKIAEKGRRTGLTYAEALDDVLVASAARSAGGDDVWYIGDTKDKGREFVQTCAGFAEMLGKTLQGTVEEFLFEDQQDDGTTKHITAWRITFASGFRIAALSGSPANIRGLQGIVVIDEAAFHRQVRAVLDAAVALLIWGGKIRVISTHNGKTNPFNDLIQEVRAGKRDASIHHVPFDVAVANGLYERVCLMRGWDCTVAGKHDWYGRIRRAYGSRQEAMREELDAVPREGDGTMLPLALIEVAMTPDYHVVRWSPPAADFVDWPERTRRDHVAQWYAAHVAPMVAALPADMVYAIGGDFAMRQDRSAYVVGFTARDLVRHMPLIVELAQCPYDQQKQVLLMLARDLMAERRRFGHCILDANGNGMVLAQEARQALGQERVTELIANDAWLRDHTPRFRAAFEDRTIRAPADRDHRDDLQQFRVTNGVGKIPRDVRTEGTDGGRRHADTAVAALNCYAALDVDVGGPLTAAEPVVPPSWDPHMDDDLDDLAGGRGIGRRARTGILA</sequence>
<feature type="region of interest" description="Disordered" evidence="1">
    <location>
        <begin position="1"/>
        <end position="24"/>
    </location>
</feature>
<protein>
    <recommendedName>
        <fullName evidence="4">Mu-like prophage FluMu protein gp28</fullName>
    </recommendedName>
</protein>
<name>A0A7X1ZF23_9PROT</name>
<proteinExistence type="predicted"/>